<dbReference type="WBParaSite" id="PTRK_0001034300.1">
    <property type="protein sequence ID" value="PTRK_0001034300.1"/>
    <property type="gene ID" value="PTRK_0001034300"/>
</dbReference>
<keyword evidence="3" id="KW-1185">Reference proteome</keyword>
<evidence type="ECO:0000256" key="2">
    <source>
        <dbReference type="SAM" id="Phobius"/>
    </source>
</evidence>
<dbReference type="AlphaFoldDB" id="A0A0N4ZP82"/>
<keyword evidence="1" id="KW-0175">Coiled coil</keyword>
<dbReference type="Proteomes" id="UP000038045">
    <property type="component" value="Unplaced"/>
</dbReference>
<evidence type="ECO:0000313" key="4">
    <source>
        <dbReference type="WBParaSite" id="PTRK_0001034300.1"/>
    </source>
</evidence>
<organism evidence="3 4">
    <name type="scientific">Parastrongyloides trichosuri</name>
    <name type="common">Possum-specific nematode worm</name>
    <dbReference type="NCBI Taxonomy" id="131310"/>
    <lineage>
        <taxon>Eukaryota</taxon>
        <taxon>Metazoa</taxon>
        <taxon>Ecdysozoa</taxon>
        <taxon>Nematoda</taxon>
        <taxon>Chromadorea</taxon>
        <taxon>Rhabditida</taxon>
        <taxon>Tylenchina</taxon>
        <taxon>Panagrolaimomorpha</taxon>
        <taxon>Strongyloidoidea</taxon>
        <taxon>Strongyloididae</taxon>
        <taxon>Parastrongyloides</taxon>
    </lineage>
</organism>
<accession>A0A0N4ZP82</accession>
<reference evidence="4" key="1">
    <citation type="submission" date="2017-02" db="UniProtKB">
        <authorList>
            <consortium name="WormBaseParasite"/>
        </authorList>
    </citation>
    <scope>IDENTIFICATION</scope>
</reference>
<keyword evidence="2" id="KW-0812">Transmembrane</keyword>
<keyword evidence="2" id="KW-1133">Transmembrane helix</keyword>
<evidence type="ECO:0000313" key="3">
    <source>
        <dbReference type="Proteomes" id="UP000038045"/>
    </source>
</evidence>
<evidence type="ECO:0000256" key="1">
    <source>
        <dbReference type="SAM" id="Coils"/>
    </source>
</evidence>
<proteinExistence type="predicted"/>
<feature type="coiled-coil region" evidence="1">
    <location>
        <begin position="74"/>
        <end position="101"/>
    </location>
</feature>
<sequence length="103" mass="12164">MIFLLKKEVLCDDKNKRLFGLYKFIDDEFAFFKKQEDTVEGLILFWVPILFVEAIIAFVIILIGFEYLTYTLFNEAKLDKKAILEEGKKNAKKESRDVETEED</sequence>
<feature type="transmembrane region" description="Helical" evidence="2">
    <location>
        <begin position="43"/>
        <end position="68"/>
    </location>
</feature>
<keyword evidence="2" id="KW-0472">Membrane</keyword>
<name>A0A0N4ZP82_PARTI</name>
<protein>
    <submittedName>
        <fullName evidence="4">DUF4342 domain-containing protein</fullName>
    </submittedName>
</protein>